<dbReference type="EMBL" id="JACHBQ010000001">
    <property type="protein sequence ID" value="MBB5642347.1"/>
    <property type="molecule type" value="Genomic_DNA"/>
</dbReference>
<dbReference type="STRING" id="1001240.GY21_15715"/>
<evidence type="ECO:0000313" key="2">
    <source>
        <dbReference type="EMBL" id="MBB5642347.1"/>
    </source>
</evidence>
<dbReference type="Proteomes" id="UP000561726">
    <property type="component" value="Unassembled WGS sequence"/>
</dbReference>
<evidence type="ECO:0000313" key="1">
    <source>
        <dbReference type="EMBL" id="KGJ72379.1"/>
    </source>
</evidence>
<comment type="caution">
    <text evidence="1">The sequence shown here is derived from an EMBL/GenBank/DDBJ whole genome shotgun (WGS) entry which is preliminary data.</text>
</comment>
<evidence type="ECO:0000313" key="3">
    <source>
        <dbReference type="Proteomes" id="UP000029864"/>
    </source>
</evidence>
<evidence type="ECO:0000313" key="4">
    <source>
        <dbReference type="Proteomes" id="UP000561726"/>
    </source>
</evidence>
<reference evidence="1 3" key="1">
    <citation type="submission" date="2014-08" db="EMBL/GenBank/DDBJ databases">
        <authorList>
            <person name="Sisinthy S."/>
        </authorList>
    </citation>
    <scope>NUCLEOTIDE SEQUENCE [LARGE SCALE GENOMIC DNA]</scope>
    <source>
        <strain evidence="1 3">RuG17</strain>
    </source>
</reference>
<dbReference type="Proteomes" id="UP000029864">
    <property type="component" value="Unassembled WGS sequence"/>
</dbReference>
<dbReference type="AlphaFoldDB" id="A0A099J1S4"/>
<organism evidence="1 3">
    <name type="scientific">Cryobacterium roopkundense</name>
    <dbReference type="NCBI Taxonomy" id="1001240"/>
    <lineage>
        <taxon>Bacteria</taxon>
        <taxon>Bacillati</taxon>
        <taxon>Actinomycetota</taxon>
        <taxon>Actinomycetes</taxon>
        <taxon>Micrococcales</taxon>
        <taxon>Microbacteriaceae</taxon>
        <taxon>Cryobacterium</taxon>
    </lineage>
</organism>
<reference evidence="2 4" key="2">
    <citation type="submission" date="2020-08" db="EMBL/GenBank/DDBJ databases">
        <title>Sequencing the genomes of 1000 actinobacteria strains.</title>
        <authorList>
            <person name="Klenk H.-P."/>
        </authorList>
    </citation>
    <scope>NUCLEOTIDE SEQUENCE [LARGE SCALE GENOMIC DNA]</scope>
    <source>
        <strain evidence="2 4">DSM 21065</strain>
    </source>
</reference>
<dbReference type="EMBL" id="JPXF01000076">
    <property type="protein sequence ID" value="KGJ72379.1"/>
    <property type="molecule type" value="Genomic_DNA"/>
</dbReference>
<name>A0A099J1S4_9MICO</name>
<protein>
    <submittedName>
        <fullName evidence="1">Uncharacterized protein</fullName>
    </submittedName>
</protein>
<gene>
    <name evidence="2" type="ORF">BJ997_002895</name>
    <name evidence="1" type="ORF">GY21_15715</name>
</gene>
<dbReference type="RefSeq" id="WP_035838036.1">
    <property type="nucleotide sequence ID" value="NZ_JACHBQ010000001.1"/>
</dbReference>
<dbReference type="OrthoDB" id="5126396at2"/>
<keyword evidence="3" id="KW-1185">Reference proteome</keyword>
<sequence length="172" mass="18452">MADVSYDNDYERAQVDPIFRERMRTAYVGSWDVLDALWWEAQPEETSPAGIPSPLARQKELQRRIFAADGDAAHDTASRTLLRQLDDEIRAERAALLKARTGERPAAEPDSAAFAVASVADGAAQAASPLPGTPAAERPAPRRVRWFVAAGLVAALAVGGSRGQPAHRAPIG</sequence>
<proteinExistence type="predicted"/>
<accession>A0A099J1S4</accession>